<dbReference type="AlphaFoldDB" id="A0A0S2DFN2"/>
<dbReference type="Proteomes" id="UP000061569">
    <property type="component" value="Chromosome"/>
</dbReference>
<dbReference type="SUPFAM" id="SSF53474">
    <property type="entry name" value="alpha/beta-Hydrolases"/>
    <property type="match status" value="1"/>
</dbReference>
<sequence length="328" mass="36418">MMRILSAIAFLLLCGCSTAPLRVADRVEPSPHVLVRPYVPQLNESGLFHLSCTDRYPNGNSVYAAFDLDTADVGRVALARRHFVHAAMANNAYMDPAKKPVFRLPGWTLHDSLISDTGLALQVYGDGGYLVTSANIVVAYRGTDFGSPIDWLNNFSVVEPPQYRQAYAHLKGLRMRYPNARITAVGHSLGGGIAMNMSLRLDGVDAVAFNMSPRVRFGATHAPDVYRASIFEVGEILTGATRFYAAVMLPRDTHYGNYNFLDYRYFTFSPVPEHGIYELTRALTLVAMMRGSKEAREFFRVNIGEAQARSVDWEHCQPIFDTHSANVG</sequence>
<dbReference type="Pfam" id="PF26363">
    <property type="entry name" value="Phospholipase-like"/>
    <property type="match status" value="1"/>
</dbReference>
<dbReference type="STRING" id="69.GLE_1988"/>
<dbReference type="OrthoDB" id="1676884at2"/>
<evidence type="ECO:0000313" key="2">
    <source>
        <dbReference type="Proteomes" id="UP000061569"/>
    </source>
</evidence>
<dbReference type="InterPro" id="IPR029058">
    <property type="entry name" value="AB_hydrolase_fold"/>
</dbReference>
<reference evidence="1 2" key="1">
    <citation type="submission" date="2015-11" db="EMBL/GenBank/DDBJ databases">
        <title>Genome sequences of Lysobacter enzymogenes strain C3 and Lysobacter antibioticus ATCC 29479.</title>
        <authorList>
            <person name="Kobayashi D.Y."/>
        </authorList>
    </citation>
    <scope>NUCLEOTIDE SEQUENCE [LARGE SCALE GENOMIC DNA]</scope>
    <source>
        <strain evidence="1 2">C3</strain>
    </source>
</reference>
<evidence type="ECO:0000313" key="1">
    <source>
        <dbReference type="EMBL" id="ALN57338.1"/>
    </source>
</evidence>
<dbReference type="EMBL" id="CP013140">
    <property type="protein sequence ID" value="ALN57338.1"/>
    <property type="molecule type" value="Genomic_DNA"/>
</dbReference>
<gene>
    <name evidence="1" type="ORF">GLE_1988</name>
</gene>
<accession>A0A0S2DFN2</accession>
<proteinExistence type="predicted"/>
<organism evidence="1 2">
    <name type="scientific">Lysobacter enzymogenes</name>
    <dbReference type="NCBI Taxonomy" id="69"/>
    <lineage>
        <taxon>Bacteria</taxon>
        <taxon>Pseudomonadati</taxon>
        <taxon>Pseudomonadota</taxon>
        <taxon>Gammaproteobacteria</taxon>
        <taxon>Lysobacterales</taxon>
        <taxon>Lysobacteraceae</taxon>
        <taxon>Lysobacter</taxon>
    </lineage>
</organism>
<dbReference type="RefSeq" id="WP_138884878.1">
    <property type="nucleotide sequence ID" value="NZ_CP110813.1"/>
</dbReference>
<dbReference type="PATRIC" id="fig|69.6.peg.1955"/>
<dbReference type="Gene3D" id="3.40.50.1820">
    <property type="entry name" value="alpha/beta hydrolase"/>
    <property type="match status" value="1"/>
</dbReference>
<dbReference type="PROSITE" id="PS51257">
    <property type="entry name" value="PROKAR_LIPOPROTEIN"/>
    <property type="match status" value="1"/>
</dbReference>
<name>A0A0S2DFN2_LYSEN</name>
<dbReference type="KEGG" id="lez:GLE_1988"/>
<protein>
    <submittedName>
        <fullName evidence="1">Lipase family</fullName>
    </submittedName>
</protein>